<dbReference type="Pfam" id="PF00512">
    <property type="entry name" value="HisKA"/>
    <property type="match status" value="1"/>
</dbReference>
<evidence type="ECO:0000313" key="9">
    <source>
        <dbReference type="EMBL" id="GGM53106.1"/>
    </source>
</evidence>
<dbReference type="SUPFAM" id="SSF55781">
    <property type="entry name" value="GAF domain-like"/>
    <property type="match status" value="1"/>
</dbReference>
<dbReference type="SUPFAM" id="SSF55874">
    <property type="entry name" value="ATPase domain of HSP90 chaperone/DNA topoisomerase II/histidine kinase"/>
    <property type="match status" value="1"/>
</dbReference>
<dbReference type="FunFam" id="3.30.565.10:FF:000006">
    <property type="entry name" value="Sensor histidine kinase WalK"/>
    <property type="match status" value="1"/>
</dbReference>
<evidence type="ECO:0000259" key="8">
    <source>
        <dbReference type="PROSITE" id="PS50109"/>
    </source>
</evidence>
<dbReference type="InterPro" id="IPR058544">
    <property type="entry name" value="ETR1_N"/>
</dbReference>
<dbReference type="Pfam" id="PF02518">
    <property type="entry name" value="HATPase_c"/>
    <property type="match status" value="1"/>
</dbReference>
<evidence type="ECO:0000256" key="7">
    <source>
        <dbReference type="SAM" id="Phobius"/>
    </source>
</evidence>
<evidence type="ECO:0000313" key="10">
    <source>
        <dbReference type="Proteomes" id="UP000600547"/>
    </source>
</evidence>
<evidence type="ECO:0000256" key="3">
    <source>
        <dbReference type="ARBA" id="ARBA00022553"/>
    </source>
</evidence>
<keyword evidence="7" id="KW-1133">Transmembrane helix</keyword>
<dbReference type="EMBL" id="BMQG01000013">
    <property type="protein sequence ID" value="GGM53106.1"/>
    <property type="molecule type" value="Genomic_DNA"/>
</dbReference>
<dbReference type="AlphaFoldDB" id="A0A8H9L859"/>
<reference evidence="10" key="1">
    <citation type="journal article" date="2019" name="Int. J. Syst. Evol. Microbiol.">
        <title>The Global Catalogue of Microorganisms (GCM) 10K type strain sequencing project: providing services to taxonomists for standard genome sequencing and annotation.</title>
        <authorList>
            <consortium name="The Broad Institute Genomics Platform"/>
            <consortium name="The Broad Institute Genome Sequencing Center for Infectious Disease"/>
            <person name="Wu L."/>
            <person name="Ma J."/>
        </authorList>
    </citation>
    <scope>NUCLEOTIDE SEQUENCE [LARGE SCALE GENOMIC DNA]</scope>
    <source>
        <strain evidence="10">JCM 31047</strain>
    </source>
</reference>
<organism evidence="9 10">
    <name type="scientific">Deinococcus arenae</name>
    <dbReference type="NCBI Taxonomy" id="1452751"/>
    <lineage>
        <taxon>Bacteria</taxon>
        <taxon>Thermotogati</taxon>
        <taxon>Deinococcota</taxon>
        <taxon>Deinococci</taxon>
        <taxon>Deinococcales</taxon>
        <taxon>Deinococcaceae</taxon>
        <taxon>Deinococcus</taxon>
    </lineage>
</organism>
<dbReference type="PRINTS" id="PR00344">
    <property type="entry name" value="BCTRLSENSOR"/>
</dbReference>
<keyword evidence="3" id="KW-0597">Phosphoprotein</keyword>
<dbReference type="GO" id="GO:0000155">
    <property type="term" value="F:phosphorelay sensor kinase activity"/>
    <property type="evidence" value="ECO:0007669"/>
    <property type="project" value="InterPro"/>
</dbReference>
<feature type="transmembrane region" description="Helical" evidence="7">
    <location>
        <begin position="12"/>
        <end position="32"/>
    </location>
</feature>
<dbReference type="SUPFAM" id="SSF47384">
    <property type="entry name" value="Homodimeric domain of signal transducing histidine kinase"/>
    <property type="match status" value="1"/>
</dbReference>
<comment type="catalytic activity">
    <reaction evidence="1">
        <text>ATP + protein L-histidine = ADP + protein N-phospho-L-histidine.</text>
        <dbReference type="EC" id="2.7.13.3"/>
    </reaction>
</comment>
<dbReference type="Gene3D" id="1.10.287.130">
    <property type="match status" value="1"/>
</dbReference>
<protein>
    <recommendedName>
        <fullName evidence="2">histidine kinase</fullName>
        <ecNumber evidence="2">2.7.13.3</ecNumber>
    </recommendedName>
</protein>
<gene>
    <name evidence="9" type="ORF">GCM10008956_31440</name>
</gene>
<dbReference type="SMART" id="SM00387">
    <property type="entry name" value="HATPase_c"/>
    <property type="match status" value="1"/>
</dbReference>
<evidence type="ECO:0000256" key="6">
    <source>
        <dbReference type="SAM" id="Coils"/>
    </source>
</evidence>
<evidence type="ECO:0000256" key="5">
    <source>
        <dbReference type="ARBA" id="ARBA00022777"/>
    </source>
</evidence>
<accession>A0A8H9L859</accession>
<dbReference type="SMART" id="SM00388">
    <property type="entry name" value="HisKA"/>
    <property type="match status" value="1"/>
</dbReference>
<comment type="caution">
    <text evidence="9">The sequence shown here is derived from an EMBL/GenBank/DDBJ whole genome shotgun (WGS) entry which is preliminary data.</text>
</comment>
<keyword evidence="7" id="KW-0472">Membrane</keyword>
<dbReference type="InterPro" id="IPR050351">
    <property type="entry name" value="BphY/WalK/GraS-like"/>
</dbReference>
<dbReference type="Proteomes" id="UP000600547">
    <property type="component" value="Unassembled WGS sequence"/>
</dbReference>
<dbReference type="GO" id="GO:0000156">
    <property type="term" value="F:phosphorelay response regulator activity"/>
    <property type="evidence" value="ECO:0007669"/>
    <property type="project" value="TreeGrafter"/>
</dbReference>
<dbReference type="InterPro" id="IPR029016">
    <property type="entry name" value="GAF-like_dom_sf"/>
</dbReference>
<keyword evidence="5" id="KW-0418">Kinase</keyword>
<feature type="domain" description="Histidine kinase" evidence="8">
    <location>
        <begin position="362"/>
        <end position="574"/>
    </location>
</feature>
<keyword evidence="10" id="KW-1185">Reference proteome</keyword>
<dbReference type="GO" id="GO:0030295">
    <property type="term" value="F:protein kinase activator activity"/>
    <property type="evidence" value="ECO:0007669"/>
    <property type="project" value="TreeGrafter"/>
</dbReference>
<dbReference type="Pfam" id="PF25487">
    <property type="entry name" value="ETR1_N"/>
    <property type="match status" value="1"/>
</dbReference>
<dbReference type="InterPro" id="IPR003594">
    <property type="entry name" value="HATPase_dom"/>
</dbReference>
<dbReference type="GO" id="GO:0007234">
    <property type="term" value="P:osmosensory signaling via phosphorelay pathway"/>
    <property type="evidence" value="ECO:0007669"/>
    <property type="project" value="TreeGrafter"/>
</dbReference>
<dbReference type="PANTHER" id="PTHR42878">
    <property type="entry name" value="TWO-COMPONENT HISTIDINE KINASE"/>
    <property type="match status" value="1"/>
</dbReference>
<feature type="transmembrane region" description="Helical" evidence="7">
    <location>
        <begin position="89"/>
        <end position="110"/>
    </location>
</feature>
<dbReference type="InterPro" id="IPR003661">
    <property type="entry name" value="HisK_dim/P_dom"/>
</dbReference>
<dbReference type="CDD" id="cd00082">
    <property type="entry name" value="HisKA"/>
    <property type="match status" value="1"/>
</dbReference>
<feature type="coiled-coil region" evidence="6">
    <location>
        <begin position="148"/>
        <end position="175"/>
    </location>
</feature>
<sequence length="577" mass="62049">MTGMLARPAPSLWRTLVIAAAGLTAPLLWPGVLPNLLTVQGAHIHGALPPALNLLTLSADLLIGASYTVIAGILGWIVYRNRQALPFDWVVLAFGLFIVACGLTHVMHVITRVTPLYWLDGYVRGLTAVVSLATAAALPPLVPRVTALLSAERTLVEQQQDLERVNVALQEAAERSDLLAALGDALQGAQTDTDVQLTALNRLGPALGATSMLVALLDGQQARPTVVWGVPTGRPAELVAQDGFDVQQVPVLARSLQAGSATYLNEGQHLPGVASSLSGAYGLEPILNAAGQVTGGVAAWRPAGQAWRAGEQDLLRRAAATVGLALERTQALSELARQHEALSEANRNLERSNADLDRFASIASHDLKAPIRAVTSFAELLSARYAPHLEGRGLTYLTQIRTNGYHMERLVDDLLLYSRAAVTSPAFAAVDTATTVQNVLTRLKPDLEGDVTVTLLNLPAVQGDAAQLDRLFQNLLSNALKYRKPDPLQIIVRAQAGPDHTWQFDVQDNGQGIEPEYHQRIFQLFARLHHREVDGTGLGLAICRRIVQHHGGDLWVESTPGQGSTFSFTLPRLPQHA</sequence>
<dbReference type="PANTHER" id="PTHR42878:SF15">
    <property type="entry name" value="BACTERIOPHYTOCHROME"/>
    <property type="match status" value="1"/>
</dbReference>
<evidence type="ECO:0000256" key="1">
    <source>
        <dbReference type="ARBA" id="ARBA00000085"/>
    </source>
</evidence>
<name>A0A8H9L859_9DEIO</name>
<dbReference type="InterPro" id="IPR005467">
    <property type="entry name" value="His_kinase_dom"/>
</dbReference>
<dbReference type="InterPro" id="IPR004358">
    <property type="entry name" value="Sig_transdc_His_kin-like_C"/>
</dbReference>
<keyword evidence="4" id="KW-0808">Transferase</keyword>
<dbReference type="EC" id="2.7.13.3" evidence="2"/>
<keyword evidence="7" id="KW-0812">Transmembrane</keyword>
<evidence type="ECO:0000256" key="2">
    <source>
        <dbReference type="ARBA" id="ARBA00012438"/>
    </source>
</evidence>
<dbReference type="InterPro" id="IPR036890">
    <property type="entry name" value="HATPase_C_sf"/>
</dbReference>
<dbReference type="Gene3D" id="3.30.450.40">
    <property type="match status" value="1"/>
</dbReference>
<dbReference type="Gene3D" id="3.30.565.10">
    <property type="entry name" value="Histidine kinase-like ATPase, C-terminal domain"/>
    <property type="match status" value="1"/>
</dbReference>
<proteinExistence type="predicted"/>
<feature type="transmembrane region" description="Helical" evidence="7">
    <location>
        <begin position="52"/>
        <end position="77"/>
    </location>
</feature>
<evidence type="ECO:0000256" key="4">
    <source>
        <dbReference type="ARBA" id="ARBA00022679"/>
    </source>
</evidence>
<dbReference type="InterPro" id="IPR036097">
    <property type="entry name" value="HisK_dim/P_sf"/>
</dbReference>
<keyword evidence="6" id="KW-0175">Coiled coil</keyword>
<dbReference type="PROSITE" id="PS50109">
    <property type="entry name" value="HIS_KIN"/>
    <property type="match status" value="1"/>
</dbReference>